<dbReference type="EMBL" id="QREG01000008">
    <property type="protein sequence ID" value="RED99441.1"/>
    <property type="molecule type" value="Genomic_DNA"/>
</dbReference>
<feature type="signal peptide" evidence="1">
    <location>
        <begin position="1"/>
        <end position="21"/>
    </location>
</feature>
<keyword evidence="1" id="KW-0732">Signal</keyword>
<gene>
    <name evidence="2" type="ORF">C7460_10857</name>
</gene>
<evidence type="ECO:0000313" key="2">
    <source>
        <dbReference type="EMBL" id="RED99441.1"/>
    </source>
</evidence>
<evidence type="ECO:0008006" key="4">
    <source>
        <dbReference type="Google" id="ProtNLM"/>
    </source>
</evidence>
<protein>
    <recommendedName>
        <fullName evidence="4">PorV/PorQ family protein</fullName>
    </recommendedName>
</protein>
<dbReference type="OrthoDB" id="9808507at2"/>
<dbReference type="RefSeq" id="WP_147302908.1">
    <property type="nucleotide sequence ID" value="NZ_QREG01000008.1"/>
</dbReference>
<accession>A0A3D9L604</accession>
<organism evidence="2 3">
    <name type="scientific">Marinoscillum furvescens DSM 4134</name>
    <dbReference type="NCBI Taxonomy" id="1122208"/>
    <lineage>
        <taxon>Bacteria</taxon>
        <taxon>Pseudomonadati</taxon>
        <taxon>Bacteroidota</taxon>
        <taxon>Cytophagia</taxon>
        <taxon>Cytophagales</taxon>
        <taxon>Reichenbachiellaceae</taxon>
        <taxon>Marinoscillum</taxon>
    </lineage>
</organism>
<dbReference type="Proteomes" id="UP000256779">
    <property type="component" value="Unassembled WGS sequence"/>
</dbReference>
<dbReference type="Gene3D" id="2.40.160.60">
    <property type="entry name" value="Outer membrane protein transport protein (OMPP1/FadL/TodX)"/>
    <property type="match status" value="1"/>
</dbReference>
<name>A0A3D9L604_MARFU</name>
<comment type="caution">
    <text evidence="2">The sequence shown here is derived from an EMBL/GenBank/DDBJ whole genome shotgun (WGS) entry which is preliminary data.</text>
</comment>
<evidence type="ECO:0000313" key="3">
    <source>
        <dbReference type="Proteomes" id="UP000256779"/>
    </source>
</evidence>
<keyword evidence="3" id="KW-1185">Reference proteome</keyword>
<feature type="chain" id="PRO_5017637819" description="PorV/PorQ family protein" evidence="1">
    <location>
        <begin position="22"/>
        <end position="360"/>
    </location>
</feature>
<dbReference type="NCBIfam" id="NF033709">
    <property type="entry name" value="PorV_fam"/>
    <property type="match status" value="1"/>
</dbReference>
<reference evidence="2 3" key="1">
    <citation type="submission" date="2018-07" db="EMBL/GenBank/DDBJ databases">
        <title>Genomic Encyclopedia of Type Strains, Phase IV (KMG-IV): sequencing the most valuable type-strain genomes for metagenomic binning, comparative biology and taxonomic classification.</title>
        <authorList>
            <person name="Goeker M."/>
        </authorList>
    </citation>
    <scope>NUCLEOTIDE SEQUENCE [LARGE SCALE GENOMIC DNA]</scope>
    <source>
        <strain evidence="2 3">DSM 4134</strain>
    </source>
</reference>
<evidence type="ECO:0000256" key="1">
    <source>
        <dbReference type="SAM" id="SignalP"/>
    </source>
</evidence>
<proteinExistence type="predicted"/>
<sequence length="360" mass="39665">MNFRFWFLWFGLMCCELLALGQDNTPKYSNEFLAIGVDARAFGMANSMVSHTSDVSAGYWNPAGLVGMSPNYQLGLMHSSYFGGISNYDYGAFAMKLEDSAALSVSILRFSVDDIADTRFLFDANGSVNYDNIRFFSASDYGFLTSYSRQLAFLQGLRIGGSAKVIRRIVGDFATSWGFGLDVGAQLTWKQWNFGLVGRDLFGTFNSWAIADDELADTYAQTGNALTSQSLEITLPRFILGASRTFSLINDFTVLASVDITATTDGKRNTLLKSEVLSLDPAFGLEVGYKSIAYLRGGVGQIQEVKDFNGSKSWTYQPNVGLGFRIREVAIDYAFTDIGDHAAALYSHVFSLKVDFDVED</sequence>
<dbReference type="AlphaFoldDB" id="A0A3D9L604"/>